<feature type="compositionally biased region" description="Polar residues" evidence="1">
    <location>
        <begin position="55"/>
        <end position="68"/>
    </location>
</feature>
<dbReference type="AlphaFoldDB" id="A0A3P7RIY0"/>
<organism evidence="2 3">
    <name type="scientific">Dibothriocephalus latus</name>
    <name type="common">Fish tapeworm</name>
    <name type="synonym">Diphyllobothrium latum</name>
    <dbReference type="NCBI Taxonomy" id="60516"/>
    <lineage>
        <taxon>Eukaryota</taxon>
        <taxon>Metazoa</taxon>
        <taxon>Spiralia</taxon>
        <taxon>Lophotrochozoa</taxon>
        <taxon>Platyhelminthes</taxon>
        <taxon>Cestoda</taxon>
        <taxon>Eucestoda</taxon>
        <taxon>Diphyllobothriidea</taxon>
        <taxon>Diphyllobothriidae</taxon>
        <taxon>Dibothriocephalus</taxon>
    </lineage>
</organism>
<evidence type="ECO:0000313" key="2">
    <source>
        <dbReference type="EMBL" id="VDN40689.1"/>
    </source>
</evidence>
<sequence>MLPETGLSPDEDLFGVKKPSGPQILYAPTMQMASANTPMHATILQYEVAEEASENMDSSPAPSPQQGAATAGVTDTEESDAARS</sequence>
<reference evidence="2 3" key="1">
    <citation type="submission" date="2018-11" db="EMBL/GenBank/DDBJ databases">
        <authorList>
            <consortium name="Pathogen Informatics"/>
        </authorList>
    </citation>
    <scope>NUCLEOTIDE SEQUENCE [LARGE SCALE GENOMIC DNA]</scope>
</reference>
<dbReference type="Proteomes" id="UP000281553">
    <property type="component" value="Unassembled WGS sequence"/>
</dbReference>
<accession>A0A3P7RIY0</accession>
<keyword evidence="3" id="KW-1185">Reference proteome</keyword>
<evidence type="ECO:0000313" key="3">
    <source>
        <dbReference type="Proteomes" id="UP000281553"/>
    </source>
</evidence>
<feature type="compositionally biased region" description="Acidic residues" evidence="1">
    <location>
        <begin position="75"/>
        <end position="84"/>
    </location>
</feature>
<evidence type="ECO:0000256" key="1">
    <source>
        <dbReference type="SAM" id="MobiDB-lite"/>
    </source>
</evidence>
<gene>
    <name evidence="2" type="ORF">DILT_LOCUS18317</name>
</gene>
<feature type="region of interest" description="Disordered" evidence="1">
    <location>
        <begin position="49"/>
        <end position="84"/>
    </location>
</feature>
<name>A0A3P7RIY0_DIBLA</name>
<proteinExistence type="predicted"/>
<dbReference type="EMBL" id="UYRU01099344">
    <property type="protein sequence ID" value="VDN40689.1"/>
    <property type="molecule type" value="Genomic_DNA"/>
</dbReference>
<feature type="non-terminal residue" evidence="2">
    <location>
        <position position="84"/>
    </location>
</feature>
<protein>
    <submittedName>
        <fullName evidence="2">Uncharacterized protein</fullName>
    </submittedName>
</protein>
<dbReference type="OrthoDB" id="10550647at2759"/>